<gene>
    <name evidence="8" type="ORF">ONE63_008897</name>
</gene>
<feature type="compositionally biased region" description="Acidic residues" evidence="1">
    <location>
        <begin position="1319"/>
        <end position="1330"/>
    </location>
</feature>
<evidence type="ECO:0008006" key="10">
    <source>
        <dbReference type="Google" id="ProtNLM"/>
    </source>
</evidence>
<dbReference type="Pfam" id="PF14680">
    <property type="entry name" value="FANCI_HD2"/>
    <property type="match status" value="1"/>
</dbReference>
<feature type="domain" description="FANCI solenoid 2" evidence="3">
    <location>
        <begin position="398"/>
        <end position="544"/>
    </location>
</feature>
<dbReference type="Pfam" id="PF14675">
    <property type="entry name" value="FANCI_S1"/>
    <property type="match status" value="1"/>
</dbReference>
<dbReference type="InterPro" id="IPR029310">
    <property type="entry name" value="FANCI_HD1"/>
</dbReference>
<reference evidence="8" key="1">
    <citation type="submission" date="2022-12" db="EMBL/GenBank/DDBJ databases">
        <title>Chromosome-level genome assembly of the bean flower thrips Megalurothrips usitatus.</title>
        <authorList>
            <person name="Ma L."/>
            <person name="Liu Q."/>
            <person name="Li H."/>
            <person name="Cai W."/>
        </authorList>
    </citation>
    <scope>NUCLEOTIDE SEQUENCE</scope>
    <source>
        <strain evidence="8">Cailab_2022a</strain>
    </source>
</reference>
<evidence type="ECO:0000313" key="9">
    <source>
        <dbReference type="Proteomes" id="UP001075354"/>
    </source>
</evidence>
<dbReference type="Proteomes" id="UP001075354">
    <property type="component" value="Chromosome 7"/>
</dbReference>
<dbReference type="EMBL" id="JAPTSV010000007">
    <property type="protein sequence ID" value="KAJ1525682.1"/>
    <property type="molecule type" value="Genomic_DNA"/>
</dbReference>
<dbReference type="Pfam" id="PF14678">
    <property type="entry name" value="FANCI_S4"/>
    <property type="match status" value="1"/>
</dbReference>
<proteinExistence type="predicted"/>
<feature type="region of interest" description="Disordered" evidence="1">
    <location>
        <begin position="794"/>
        <end position="814"/>
    </location>
</feature>
<dbReference type="Pfam" id="PF14679">
    <property type="entry name" value="FANCI_HD1"/>
    <property type="match status" value="1"/>
</dbReference>
<feature type="domain" description="FANCI helical" evidence="6">
    <location>
        <begin position="304"/>
        <end position="387"/>
    </location>
</feature>
<dbReference type="SUPFAM" id="SSF48371">
    <property type="entry name" value="ARM repeat"/>
    <property type="match status" value="1"/>
</dbReference>
<dbReference type="GO" id="GO:0006281">
    <property type="term" value="P:DNA repair"/>
    <property type="evidence" value="ECO:0007669"/>
    <property type="project" value="InterPro"/>
</dbReference>
<dbReference type="InterPro" id="IPR016024">
    <property type="entry name" value="ARM-type_fold"/>
</dbReference>
<feature type="domain" description="FANCI solenoid 3" evidence="4">
    <location>
        <begin position="830"/>
        <end position="1044"/>
    </location>
</feature>
<name>A0AAV7XMK2_9NEOP</name>
<dbReference type="Pfam" id="PF14676">
    <property type="entry name" value="FANCI_S2"/>
    <property type="match status" value="1"/>
</dbReference>
<dbReference type="Pfam" id="PF14677">
    <property type="entry name" value="FANCI_S3"/>
    <property type="match status" value="1"/>
</dbReference>
<dbReference type="InterPro" id="IPR029308">
    <property type="entry name" value="FANCI_S1"/>
</dbReference>
<evidence type="ECO:0000259" key="4">
    <source>
        <dbReference type="Pfam" id="PF14677"/>
    </source>
</evidence>
<feature type="domain" description="FANCI helical" evidence="7">
    <location>
        <begin position="568"/>
        <end position="790"/>
    </location>
</feature>
<feature type="domain" description="FANCI solenoid 1" evidence="2">
    <location>
        <begin position="64"/>
        <end position="298"/>
    </location>
</feature>
<organism evidence="8 9">
    <name type="scientific">Megalurothrips usitatus</name>
    <name type="common">bean blossom thrips</name>
    <dbReference type="NCBI Taxonomy" id="439358"/>
    <lineage>
        <taxon>Eukaryota</taxon>
        <taxon>Metazoa</taxon>
        <taxon>Ecdysozoa</taxon>
        <taxon>Arthropoda</taxon>
        <taxon>Hexapoda</taxon>
        <taxon>Insecta</taxon>
        <taxon>Pterygota</taxon>
        <taxon>Neoptera</taxon>
        <taxon>Paraneoptera</taxon>
        <taxon>Thysanoptera</taxon>
        <taxon>Terebrantia</taxon>
        <taxon>Thripoidea</taxon>
        <taxon>Thripidae</taxon>
        <taxon>Megalurothrips</taxon>
    </lineage>
</organism>
<keyword evidence="9" id="KW-1185">Reference proteome</keyword>
<dbReference type="InterPro" id="IPR026171">
    <property type="entry name" value="FANCI"/>
</dbReference>
<evidence type="ECO:0000313" key="8">
    <source>
        <dbReference type="EMBL" id="KAJ1525682.1"/>
    </source>
</evidence>
<dbReference type="InterPro" id="IPR029313">
    <property type="entry name" value="FANCI_S3"/>
</dbReference>
<evidence type="ECO:0000259" key="5">
    <source>
        <dbReference type="Pfam" id="PF14678"/>
    </source>
</evidence>
<dbReference type="PANTHER" id="PTHR21818:SF0">
    <property type="entry name" value="FANCONI ANEMIA GROUP I PROTEIN"/>
    <property type="match status" value="1"/>
</dbReference>
<accession>A0AAV7XMK2</accession>
<evidence type="ECO:0000259" key="7">
    <source>
        <dbReference type="Pfam" id="PF14680"/>
    </source>
</evidence>
<dbReference type="InterPro" id="IPR029315">
    <property type="entry name" value="FANCI_S2"/>
</dbReference>
<dbReference type="GO" id="GO:0070182">
    <property type="term" value="F:DNA polymerase binding"/>
    <property type="evidence" value="ECO:0007669"/>
    <property type="project" value="TreeGrafter"/>
</dbReference>
<feature type="domain" description="FANCI solenoid 4" evidence="5">
    <location>
        <begin position="1058"/>
        <end position="1307"/>
    </location>
</feature>
<evidence type="ECO:0000259" key="2">
    <source>
        <dbReference type="Pfam" id="PF14675"/>
    </source>
</evidence>
<dbReference type="PANTHER" id="PTHR21818">
    <property type="entry name" value="BC025462 PROTEIN"/>
    <property type="match status" value="1"/>
</dbReference>
<dbReference type="InterPro" id="IPR029314">
    <property type="entry name" value="FANCI_S4"/>
</dbReference>
<feature type="region of interest" description="Disordered" evidence="1">
    <location>
        <begin position="1313"/>
        <end position="1391"/>
    </location>
</feature>
<evidence type="ECO:0000259" key="3">
    <source>
        <dbReference type="Pfam" id="PF14676"/>
    </source>
</evidence>
<comment type="caution">
    <text evidence="8">The sequence shown here is derived from an EMBL/GenBank/DDBJ whole genome shotgun (WGS) entry which is preliminary data.</text>
</comment>
<evidence type="ECO:0000256" key="1">
    <source>
        <dbReference type="SAM" id="MobiDB-lite"/>
    </source>
</evidence>
<dbReference type="InterPro" id="IPR029312">
    <property type="entry name" value="FANCI_HD2"/>
</dbReference>
<evidence type="ECO:0000259" key="6">
    <source>
        <dbReference type="Pfam" id="PF14679"/>
    </source>
</evidence>
<sequence length="1391" mass="156302">MDQKIVNLIKRGKKGDFKELQQCVELFETEEVGPLVSKTILKDEFPQVLGFFLDGLTQTGQSQQLRYKITDQLLHEFEKHDIPLAKANNITSRLKLEVSNFSANNLVKLCDLCMKIICEQQDNGRNSSDNQSVRSHMCWKELLPTMLSLLIEKKKVIQNGTTMTGEEYKSQLVKTLCQAAWKPQIATSLASMLINIPLSPEEHLQVVNKMCFCMEELSPQELPSLVHEMLELCKDRHGLQLITKLNYYFHSRLFKNQRKPSEDLISSQMLESNNIESESEEETRQALGTVLYHINKVAGSHSSIKDFVKIMGKIAKGAPEAILQPVIVSILFSIATVTTYEDQVFNILKTSITRSVLEKEKRKESAWMRDIRINSANIQNLINTLIECCKDGQLGVEEGLVNLAFELLRVAPIKGKEAASDQVWDFGTFVLVRLMRFQRHVANTVLQRLCDCIITGEGIQQYIRCLGQMCREMRLVVIEQSSVIIGLLSFLRVIQWSIARDIVLAVLPIVLHSSSVRDNLILVLRKALFSRDINTRKVAVHGFIEMLKNLRLEVGSFGHLSQGSSGSTFSGYNILSQVSVEVYSQAPGTNTNTKEAICLEVLGALRGCLNQQAEIRMCLYKGLIEVVESNAPLTGPILFWLRAHLLKQCDLDVLPPLRLDNIITIQGAEAVLQEPVGALVYLIQQVVQVTNEREDEVDGRTLTQISEVLDKLAAGMGRCCLDNFNLDEDVRLMDPSVENKRAAETLRQAMAVYEALMCYCINTWSLNTPDQGTMLISLFKCYSRLVDFAKNATTGGSNKKDAATGTAVKSQPEKKGAFGRPSLFKLPTSILGLPFLSRALDLLHLEEVPWSTPVAAACVKGKRDFHRYVMNVVVQNVAYLKVELQSGNVSALKPCAKIARKLYDHCVCRLADVDAFDHTLAILVLESFLELLQMVLSHCRHKWSQFLQEMTQVSAKDGIAEQLEPVLEKLVDLLEENLTEDDDTNEEVTDKKLTQHFCSALLLLSSQLPADSSQCSQLLDRVRSMCFEKSVKNVVIVKILVQLLLNLTVRCKAESHLLPNLTKQLQQEIGILPDVQEEEFNEAQKISVLNNTTKDGILVIVCATIKGRLDEVEWVTVRLDAELTMLDYPSDEDSFDRNKELLRTKERETVCHMARCIQCDVSLSICAPQAGSPADGLLKLHCDAFETLTRLTKYFTRRSSKENKVFETARFDKVIKSAGKYLARNMFAFVTYIGENVNDKKKRKKVDPATQKSKVLRETRLIPKLVQKKETFDQCVIKLSKDCKAPDLVEIVKHNAARDFSLKPQAIKKALRDNAGAASDEEDDVDDIENEVPVRPYLFSYSQGSPNGNGNESDDNEENIPPGAPESEDMFANSASEDEENPPSKKSKRTN</sequence>
<protein>
    <recommendedName>
        <fullName evidence="10">Fanconi anemia group I protein</fullName>
    </recommendedName>
</protein>